<dbReference type="PANTHER" id="PTHR13490:SF0">
    <property type="entry name" value="SMALL RIBOSOMAL SUBUNIT PROTEIN MS35"/>
    <property type="match status" value="1"/>
</dbReference>
<evidence type="ECO:0000313" key="3">
    <source>
        <dbReference type="Proteomes" id="UP000559256"/>
    </source>
</evidence>
<reference evidence="2 3" key="1">
    <citation type="journal article" date="2020" name="ISME J.">
        <title>Uncovering the hidden diversity of litter-decomposition mechanisms in mushroom-forming fungi.</title>
        <authorList>
            <person name="Floudas D."/>
            <person name="Bentzer J."/>
            <person name="Ahren D."/>
            <person name="Johansson T."/>
            <person name="Persson P."/>
            <person name="Tunlid A."/>
        </authorList>
    </citation>
    <scope>NUCLEOTIDE SEQUENCE [LARGE SCALE GENOMIC DNA]</scope>
    <source>
        <strain evidence="2 3">CBS 291.85</strain>
    </source>
</reference>
<dbReference type="Pfam" id="PF10213">
    <property type="entry name" value="MRP-S28"/>
    <property type="match status" value="1"/>
</dbReference>
<dbReference type="Proteomes" id="UP000559256">
    <property type="component" value="Unassembled WGS sequence"/>
</dbReference>
<dbReference type="GO" id="GO:0032543">
    <property type="term" value="P:mitochondrial translation"/>
    <property type="evidence" value="ECO:0007669"/>
    <property type="project" value="InterPro"/>
</dbReference>
<gene>
    <name evidence="2" type="ORF">D9758_000368</name>
</gene>
<feature type="domain" description="Small ribosomal subunit protein mS35 mitochondrial conserved" evidence="1">
    <location>
        <begin position="103"/>
        <end position="251"/>
    </location>
</feature>
<accession>A0A8H5H1X6</accession>
<name>A0A8H5H1X6_9AGAR</name>
<proteinExistence type="predicted"/>
<dbReference type="GO" id="GO:0005763">
    <property type="term" value="C:mitochondrial small ribosomal subunit"/>
    <property type="evidence" value="ECO:0007669"/>
    <property type="project" value="TreeGrafter"/>
</dbReference>
<dbReference type="EMBL" id="JAACJM010000001">
    <property type="protein sequence ID" value="KAF5375228.1"/>
    <property type="molecule type" value="Genomic_DNA"/>
</dbReference>
<dbReference type="InterPro" id="IPR019349">
    <property type="entry name" value="Ribosomal_mS35_mit"/>
</dbReference>
<evidence type="ECO:0000313" key="2">
    <source>
        <dbReference type="EMBL" id="KAF5375228.1"/>
    </source>
</evidence>
<dbReference type="PANTHER" id="PTHR13490">
    <property type="entry name" value="MITOCHONDRIAL 28S RIBOSOMAL PROTEIN S28"/>
    <property type="match status" value="1"/>
</dbReference>
<organism evidence="2 3">
    <name type="scientific">Tetrapyrgos nigripes</name>
    <dbReference type="NCBI Taxonomy" id="182062"/>
    <lineage>
        <taxon>Eukaryota</taxon>
        <taxon>Fungi</taxon>
        <taxon>Dikarya</taxon>
        <taxon>Basidiomycota</taxon>
        <taxon>Agaricomycotina</taxon>
        <taxon>Agaricomycetes</taxon>
        <taxon>Agaricomycetidae</taxon>
        <taxon>Agaricales</taxon>
        <taxon>Marasmiineae</taxon>
        <taxon>Marasmiaceae</taxon>
        <taxon>Tetrapyrgos</taxon>
    </lineage>
</organism>
<protein>
    <recommendedName>
        <fullName evidence="1">Small ribosomal subunit protein mS35 mitochondrial conserved domain-containing protein</fullName>
    </recommendedName>
</protein>
<evidence type="ECO:0000259" key="1">
    <source>
        <dbReference type="Pfam" id="PF10213"/>
    </source>
</evidence>
<dbReference type="InterPro" id="IPR039848">
    <property type="entry name" value="Ribosomal_mS35_mt"/>
</dbReference>
<comment type="caution">
    <text evidence="2">The sequence shown here is derived from an EMBL/GenBank/DDBJ whole genome shotgun (WGS) entry which is preliminary data.</text>
</comment>
<keyword evidence="3" id="KW-1185">Reference proteome</keyword>
<sequence length="259" mass="29553">MAFHAAAHFLRAVQHSSRPNAILNTSSAFSHRLFHSTPAVARRKFEETIDEGLVDAVLDTEYKDDDTTSAGHLMLREHRQILYYMRLIEHEMPKLVAYRKPFQPSTNPLVVRSLDYGGVQHPVLPKRAVVVSVDELPLRTEGAIHKIKVLAGPRWTPRPPPDSGINEVASWKNGFIKISCEDFPEPMQNLKWISDTLDRLIKEANDASDTFKDIPIDVRHVYSKSRKAKKGEHLRGRIYHRPTIRDFPQEWLPGVSVPS</sequence>
<dbReference type="AlphaFoldDB" id="A0A8H5H1X6"/>
<dbReference type="GO" id="GO:0003735">
    <property type="term" value="F:structural constituent of ribosome"/>
    <property type="evidence" value="ECO:0007669"/>
    <property type="project" value="InterPro"/>
</dbReference>
<dbReference type="OrthoDB" id="283424at2759"/>